<organism evidence="3 4">
    <name type="scientific">Tetrapyrgos nigripes</name>
    <dbReference type="NCBI Taxonomy" id="182062"/>
    <lineage>
        <taxon>Eukaryota</taxon>
        <taxon>Fungi</taxon>
        <taxon>Dikarya</taxon>
        <taxon>Basidiomycota</taxon>
        <taxon>Agaricomycotina</taxon>
        <taxon>Agaricomycetes</taxon>
        <taxon>Agaricomycetidae</taxon>
        <taxon>Agaricales</taxon>
        <taxon>Marasmiineae</taxon>
        <taxon>Marasmiaceae</taxon>
        <taxon>Tetrapyrgos</taxon>
    </lineage>
</organism>
<accession>A0A8H5GHH8</accession>
<evidence type="ECO:0000256" key="2">
    <source>
        <dbReference type="SAM" id="Phobius"/>
    </source>
</evidence>
<dbReference type="AlphaFoldDB" id="A0A8H5GHH8"/>
<dbReference type="EMBL" id="JAACJM010000030">
    <property type="protein sequence ID" value="KAF5364886.1"/>
    <property type="molecule type" value="Genomic_DNA"/>
</dbReference>
<evidence type="ECO:0000313" key="3">
    <source>
        <dbReference type="EMBL" id="KAF5364886.1"/>
    </source>
</evidence>
<keyword evidence="4" id="KW-1185">Reference proteome</keyword>
<feature type="transmembrane region" description="Helical" evidence="2">
    <location>
        <begin position="597"/>
        <end position="615"/>
    </location>
</feature>
<feature type="transmembrane region" description="Helical" evidence="2">
    <location>
        <begin position="509"/>
        <end position="529"/>
    </location>
</feature>
<reference evidence="3 4" key="1">
    <citation type="journal article" date="2020" name="ISME J.">
        <title>Uncovering the hidden diversity of litter-decomposition mechanisms in mushroom-forming fungi.</title>
        <authorList>
            <person name="Floudas D."/>
            <person name="Bentzer J."/>
            <person name="Ahren D."/>
            <person name="Johansson T."/>
            <person name="Persson P."/>
            <person name="Tunlid A."/>
        </authorList>
    </citation>
    <scope>NUCLEOTIDE SEQUENCE [LARGE SCALE GENOMIC DNA]</scope>
    <source>
        <strain evidence="3 4">CBS 291.85</strain>
    </source>
</reference>
<keyword evidence="2" id="KW-0812">Transmembrane</keyword>
<sequence length="734" mass="84119">MSDRQTRPRLPVHSTETPHRTSRPLRKYCLWFSGFIVLTVSAYYLPSVYTFMHTVYRGNAYPQQFLYQNQTLSEVSNRSLVIQPLIDNDQTFDVAVSVWIRGTEAEELKWRASQEGSDEDYQKLRVMSWHDGEDILNDRKQLYYPLYSDIAFRGLRLSDKNKYASINFTLPTEKFREHRLPTNTLIATFVLIPTSPSLMDSVVNYSSYIPEEVWSKAPAVRTWPFPMGSEYTGEKTLADLALESFSLQTSLIQYHHIPFRCPDGNETATADNVLDELSSFKDGIINDHPHVTTWSQLRVVDETHIMNLQAYNELHEDLKTRSCGRGFRDLKPLRRYCKSPYLETGNLETRLELEMKDSQGTHTEWAYAPYMTVFDSASGPMDLVPVPVHRENCTGKTIVEQKFNFTESDTMDITWHITFSGRSPTKLQIGNTATPHTVNHRQSDYEKIVAQDKAELSNGFYGMRKPGSHPRRRMVLSFLSASLTVVIAILESIYWFFRSSTIHISIPGTVLLGLEEILGVVQVLVSTYAPLSGPFPSAPYIMESAVFSSPSLPLAYWMLRTVLRIELVWKGGLPTFRRRSASHSERASERLDATMSWTARISILSTLFLCFYFLRDYMDLLPAVNPAPDSKESRINYLLAACVHSFWFTGYLSQIILNYKSGHYAGSYKSAMYLMWFKKALFFLDYVPAVVGRYQTKPALWLPSIISWFVQSVLVYQSITLPAVSTVEGHEDEE</sequence>
<dbReference type="Proteomes" id="UP000559256">
    <property type="component" value="Unassembled WGS sequence"/>
</dbReference>
<feature type="transmembrane region" description="Helical" evidence="2">
    <location>
        <begin position="671"/>
        <end position="692"/>
    </location>
</feature>
<comment type="caution">
    <text evidence="3">The sequence shown here is derived from an EMBL/GenBank/DDBJ whole genome shotgun (WGS) entry which is preliminary data.</text>
</comment>
<feature type="transmembrane region" description="Helical" evidence="2">
    <location>
        <begin position="635"/>
        <end position="659"/>
    </location>
</feature>
<gene>
    <name evidence="3" type="ORF">D9758_008107</name>
</gene>
<evidence type="ECO:0000256" key="1">
    <source>
        <dbReference type="SAM" id="MobiDB-lite"/>
    </source>
</evidence>
<feature type="transmembrane region" description="Helical" evidence="2">
    <location>
        <begin position="28"/>
        <end position="45"/>
    </location>
</feature>
<dbReference type="OrthoDB" id="2548253at2759"/>
<feature type="transmembrane region" description="Helical" evidence="2">
    <location>
        <begin position="474"/>
        <end position="497"/>
    </location>
</feature>
<feature type="transmembrane region" description="Helical" evidence="2">
    <location>
        <begin position="698"/>
        <end position="716"/>
    </location>
</feature>
<name>A0A8H5GHH8_9AGAR</name>
<protein>
    <submittedName>
        <fullName evidence="3">Uncharacterized protein</fullName>
    </submittedName>
</protein>
<keyword evidence="2" id="KW-1133">Transmembrane helix</keyword>
<feature type="region of interest" description="Disordered" evidence="1">
    <location>
        <begin position="1"/>
        <end position="20"/>
    </location>
</feature>
<proteinExistence type="predicted"/>
<keyword evidence="2" id="KW-0472">Membrane</keyword>
<evidence type="ECO:0000313" key="4">
    <source>
        <dbReference type="Proteomes" id="UP000559256"/>
    </source>
</evidence>